<dbReference type="InterPro" id="IPR052385">
    <property type="entry name" value="Obscurin/Obscurin-like_Reg"/>
</dbReference>
<dbReference type="InterPro" id="IPR036116">
    <property type="entry name" value="FN3_sf"/>
</dbReference>
<dbReference type="InterPro" id="IPR003598">
    <property type="entry name" value="Ig_sub2"/>
</dbReference>
<feature type="domain" description="Ig-like" evidence="7">
    <location>
        <begin position="1831"/>
        <end position="1915"/>
    </location>
</feature>
<dbReference type="PROSITE" id="PS50835">
    <property type="entry name" value="IG_LIKE"/>
    <property type="match status" value="16"/>
</dbReference>
<dbReference type="InterPro" id="IPR036179">
    <property type="entry name" value="Ig-like_dom_sf"/>
</dbReference>
<dbReference type="EMBL" id="CAAE01014556">
    <property type="protein sequence ID" value="CAF98445.1"/>
    <property type="molecule type" value="Genomic_DNA"/>
</dbReference>
<evidence type="ECO:0000256" key="1">
    <source>
        <dbReference type="ARBA" id="ARBA00004496"/>
    </source>
</evidence>
<dbReference type="PANTHER" id="PTHR35971:SF4">
    <property type="entry name" value="OBSCURIN"/>
    <property type="match status" value="1"/>
</dbReference>
<dbReference type="InterPro" id="IPR013783">
    <property type="entry name" value="Ig-like_fold"/>
</dbReference>
<reference evidence="9" key="2">
    <citation type="submission" date="2004-02" db="EMBL/GenBank/DDBJ databases">
        <authorList>
            <consortium name="Genoscope"/>
            <consortium name="Whitehead Institute Centre for Genome Research"/>
        </authorList>
    </citation>
    <scope>NUCLEOTIDE SEQUENCE</scope>
</reference>
<dbReference type="SMART" id="SM00409">
    <property type="entry name" value="IG"/>
    <property type="match status" value="21"/>
</dbReference>
<dbReference type="FunFam" id="2.60.40.10:FF:000214">
    <property type="entry name" value="titin isoform X1"/>
    <property type="match status" value="3"/>
</dbReference>
<evidence type="ECO:0000256" key="2">
    <source>
        <dbReference type="ARBA" id="ARBA00022490"/>
    </source>
</evidence>
<dbReference type="PANTHER" id="PTHR35971">
    <property type="entry name" value="SI:DKEY-31G6.6"/>
    <property type="match status" value="1"/>
</dbReference>
<accession>Q4SLN7</accession>
<evidence type="ECO:0000259" key="8">
    <source>
        <dbReference type="PROSITE" id="PS50853"/>
    </source>
</evidence>
<feature type="domain" description="Ig-like" evidence="7">
    <location>
        <begin position="891"/>
        <end position="980"/>
    </location>
</feature>
<dbReference type="SUPFAM" id="SSF49265">
    <property type="entry name" value="Fibronectin type III"/>
    <property type="match status" value="1"/>
</dbReference>
<feature type="domain" description="Ig-like" evidence="7">
    <location>
        <begin position="720"/>
        <end position="792"/>
    </location>
</feature>
<dbReference type="Gene3D" id="2.60.40.10">
    <property type="entry name" value="Immunoglobulins"/>
    <property type="match status" value="22"/>
</dbReference>
<feature type="domain" description="Ig-like" evidence="7">
    <location>
        <begin position="1572"/>
        <end position="1652"/>
    </location>
</feature>
<dbReference type="InterPro" id="IPR003599">
    <property type="entry name" value="Ig_sub"/>
</dbReference>
<feature type="domain" description="Ig-like" evidence="7">
    <location>
        <begin position="1093"/>
        <end position="1170"/>
    </location>
</feature>
<gene>
    <name evidence="9" type="ORF">GSTENG00016154001</name>
</gene>
<dbReference type="OrthoDB" id="9355041at2759"/>
<dbReference type="FunFam" id="2.60.40.10:FF:000502">
    <property type="entry name" value="obscurin-like protein 1 isoform X2"/>
    <property type="match status" value="1"/>
</dbReference>
<evidence type="ECO:0000256" key="3">
    <source>
        <dbReference type="ARBA" id="ARBA00022553"/>
    </source>
</evidence>
<keyword evidence="5" id="KW-1015">Disulfide bond</keyword>
<feature type="domain" description="Ig-like" evidence="7">
    <location>
        <begin position="1308"/>
        <end position="1370"/>
    </location>
</feature>
<feature type="domain" description="Ig-like" evidence="7">
    <location>
        <begin position="1469"/>
        <end position="1544"/>
    </location>
</feature>
<name>Q4SLN7_TETNG</name>
<feature type="domain" description="Fibronectin type-III" evidence="8">
    <location>
        <begin position="519"/>
        <end position="618"/>
    </location>
</feature>
<keyword evidence="4" id="KW-0677">Repeat</keyword>
<keyword evidence="2" id="KW-0963">Cytoplasm</keyword>
<sequence length="2224" mass="246090">MDPHLFGGVPRFLTRPKAFSVCVGKDATLSCTVVGSPTPLITWERDKLKLTSGGRFKTVEDGDVYRLTIYELTLEDSGQYMCRAKNNVGEAYAAVTLKVALPAEMPQRAPVFVVKPATARVGLGGDVVFVCRVAAHPEANFEWEKDGRYLGESNRVKIVSDSDSSILKIQGVRHLDGGTYTCRAQNTAGRAHAAAALTVDAQDSHSLIKPDKSTSLLSHLQKRKEEMKKDISIFRSEESSVTSSSVTSITDGLGSLGLEHALRASTLAMLPKGVFTRTCTDGTNISEGRRHVIYEDHAENFILKVLYCKQSDNGLYTCNAANMAGQTYSAVLVTVKEPQVPFRRKLQDVEVQEKKSAMLMCEVPLVATHTNWFMEETRLEQSSKYHMEQEGTLRRLTIHNVTTNDDGVYICEMKEGSRTVAELTVRGNITKKLPRRTVVPISDTVIFCVELEHPCADAYWTRNSEKLKEGSRVSIACLLRQYTLTIRDCRADDSGEVAFVAGDCKTSTRFTVTAARKHPPDSPVDAVIHNKTESSITIQWSPPDSDRPVPIKGYIVESRKVGNKTWQRCNAGETITSTEITLCSFAEEASYQFRISAMNDFGQSPYLEVPGSFYLEPLAEVTKGLINSTAVAGEEFSISVGLSAVCSGFWSLDGRLLRSGADYLITRSKTTHTLLIRCVTAEMDGTVVKFVGGGSQSSCTLSVKAPPVRFTNKSVTLELVTCSAQATAQLTAEVSDYDAQVVWMRNGREVKVGKKYEYVSEERKRILLVHNVTEEDVGVYECVLADDSMSIQLALKDEPAKFLNKARGPMGLASSLKGDLELSCDVTPASALVVWRKDQVEITEDQRTIFISKGTQRKLIIRNAKKSDEGHYSCETATDKVTFQVKIKETQSLAAFSHKETVQKEVKASVSQKATLSCNVSDTKTEVKWYKDGKLLISSRTIYSEAKGNTRQLVIEKVEKSDAGEYTCEAGGDKLVFTITVTGTRTSSTNACVRQIFNTITLFLPPLHSCFVLPAAIIYYAIVNRHIKIEPLVFFCLFPSEAQSAFLNRESVQKEGQSRQLLIDSTERKDAGEYICESGSEKLVFRIQVAEAPSAFFKKESIQKDVKASVSQKAVLSCDVTDPKTEVKWYKDGKLLTSTRMVHVESKGKNRQLVIDSVERKDAGEYSCEVGIEKLLFKLHVTDLQVRSAFCNQDSVQKEIKATVSQKASLCCEVSDSKTEVKWYKDGKLLGSSRTIHTESKGKSRLLVVESVDKKDAGEYVCEAGTEKLTFKIHVEAARAEVQAKSAFLNKESVQTEVKTILSQKTILSCELADNATEVKWYKDGKQLSPSAAVHKEAKGKLRQLVIRSTEKKDAGEYTCVAGTEKLAFNVQVAEIKSAFSNKEAVQKEVTAAISQKATLGCEVSDLRTEVRWYKDGKLLTPTKTLHTEVKGKGRQLVIDSIEKKDAGEYICEAGTEKVVFRINVAEAPAIFSNKELVKTEVKASLSQKATLSCEVSDPKTAVKWYKDGKLLSSTKAVHSESKGKIRELVIEKMDKKDAGEYTCETGTEKLLFKLQMTDAAVRFQKKLDNETCVVQAGENIVLTAELTAENGSVKWFRDGVELKDSKKYEMRKDGFSRSLVVKATETKDSGSYSCQTTDDKLEYKVQVKELALKFVVPLKAATVELEGTLSLVCELNQASGDVAWKHKGRDIKPGGRYSVRTNGPQRILTVTNISTEDEGDYSCECRNDKTSATVSTRAPRQVRLTTKLNNVAAMEGKDAIFKCAVTPADASVRWFHKSLPIAAGIKYKMEHSGNCHSLTVTSVSQQDAGEVSFEAEGKSCKANLQVQHEPVMFKEKLENLTVEEQSEAKLEVELSKPSEEVRWMKNSVVIQPTGNIKIRTDGAKQALVFMSVSRADRGVYSCETLDDKTQAKLSVEMKKIQVIKGLTETTAHETETVTLEIELSQADVDGSWTKDGVNVKSGGNCRITALGRKQTLTLSNLKMEDAGTFVFQADGIRVSGKLTVLEPPAMISKPIMDVSVAEKEKVTFDCEVSRTNTEVKWFKDNVELKPGKMVGIHSLGRKRTLVINKCTPEDAGTYICRTPDDNTSAKLTVNARDIKIVKKLQDVEVMEKESATFVCELSHDEVDSQWWKGGTKLKASDNIKMRQEGITKRTKENCMVHLPARAFRIHLCDFCWIPVSTSISFLVPGRTYVLLFKSVTPEDMGEIKFMAEKASSSAKLKVK</sequence>
<dbReference type="SMART" id="SM00060">
    <property type="entry name" value="FN3"/>
    <property type="match status" value="1"/>
</dbReference>
<dbReference type="CDD" id="cd00063">
    <property type="entry name" value="FN3"/>
    <property type="match status" value="1"/>
</dbReference>
<dbReference type="InterPro" id="IPR013098">
    <property type="entry name" value="Ig_I-set"/>
</dbReference>
<dbReference type="SMART" id="SM00408">
    <property type="entry name" value="IGc2"/>
    <property type="match status" value="14"/>
</dbReference>
<dbReference type="FunFam" id="2.60.40.10:FF:000211">
    <property type="entry name" value="Obscurin-like protein 1"/>
    <property type="match status" value="5"/>
</dbReference>
<feature type="domain" description="Ig-like" evidence="7">
    <location>
        <begin position="1658"/>
        <end position="1736"/>
    </location>
</feature>
<feature type="domain" description="Ig-like" evidence="7">
    <location>
        <begin position="1395"/>
        <end position="1454"/>
    </location>
</feature>
<feature type="domain" description="Ig-like" evidence="7">
    <location>
        <begin position="1740"/>
        <end position="1826"/>
    </location>
</feature>
<evidence type="ECO:0000256" key="4">
    <source>
        <dbReference type="ARBA" id="ARBA00022737"/>
    </source>
</evidence>
<dbReference type="SUPFAM" id="SSF48726">
    <property type="entry name" value="Immunoglobulin"/>
    <property type="match status" value="21"/>
</dbReference>
<feature type="domain" description="Ig-like" evidence="7">
    <location>
        <begin position="110"/>
        <end position="198"/>
    </location>
</feature>
<dbReference type="FunFam" id="2.60.40.10:FF:001084">
    <property type="entry name" value="obscurin-like isoform X3"/>
    <property type="match status" value="1"/>
</dbReference>
<evidence type="ECO:0000259" key="7">
    <source>
        <dbReference type="PROSITE" id="PS50835"/>
    </source>
</evidence>
<evidence type="ECO:0000313" key="9">
    <source>
        <dbReference type="EMBL" id="CAF98445.1"/>
    </source>
</evidence>
<evidence type="ECO:0000256" key="6">
    <source>
        <dbReference type="ARBA" id="ARBA00023319"/>
    </source>
</evidence>
<protein>
    <submittedName>
        <fullName evidence="9">(spotted green pufferfish) hypothetical protein</fullName>
    </submittedName>
</protein>
<dbReference type="KEGG" id="tng:GSTEN00016154G001"/>
<dbReference type="InterPro" id="IPR003961">
    <property type="entry name" value="FN3_dom"/>
</dbReference>
<feature type="domain" description="Ig-like" evidence="7">
    <location>
        <begin position="10"/>
        <end position="100"/>
    </location>
</feature>
<organism evidence="9">
    <name type="scientific">Tetraodon nigroviridis</name>
    <name type="common">Spotted green pufferfish</name>
    <name type="synonym">Chelonodon nigroviridis</name>
    <dbReference type="NCBI Taxonomy" id="99883"/>
    <lineage>
        <taxon>Eukaryota</taxon>
        <taxon>Metazoa</taxon>
        <taxon>Chordata</taxon>
        <taxon>Craniata</taxon>
        <taxon>Vertebrata</taxon>
        <taxon>Euteleostomi</taxon>
        <taxon>Actinopterygii</taxon>
        <taxon>Neopterygii</taxon>
        <taxon>Teleostei</taxon>
        <taxon>Neoteleostei</taxon>
        <taxon>Acanthomorphata</taxon>
        <taxon>Eupercaria</taxon>
        <taxon>Tetraodontiformes</taxon>
        <taxon>Tetradontoidea</taxon>
        <taxon>Tetraodontidae</taxon>
        <taxon>Tetraodon</taxon>
    </lineage>
</organism>
<comment type="caution">
    <text evidence="9">The sequence shown here is derived from an EMBL/GenBank/DDBJ whole genome shotgun (WGS) entry which is preliminary data.</text>
</comment>
<keyword evidence="6" id="KW-0393">Immunoglobulin domain</keyword>
<feature type="domain" description="Ig-like" evidence="7">
    <location>
        <begin position="2009"/>
        <end position="2093"/>
    </location>
</feature>
<dbReference type="InterPro" id="IPR013106">
    <property type="entry name" value="Ig_V-set"/>
</dbReference>
<dbReference type="Pfam" id="PF07679">
    <property type="entry name" value="I-set"/>
    <property type="match status" value="17"/>
</dbReference>
<dbReference type="InterPro" id="IPR007110">
    <property type="entry name" value="Ig-like_dom"/>
</dbReference>
<feature type="domain" description="Ig-like" evidence="7">
    <location>
        <begin position="1205"/>
        <end position="1272"/>
    </location>
</feature>
<feature type="domain" description="Ig-like" evidence="7">
    <location>
        <begin position="338"/>
        <end position="421"/>
    </location>
</feature>
<reference evidence="9" key="1">
    <citation type="journal article" date="2004" name="Nature">
        <title>Genome duplication in the teleost fish Tetraodon nigroviridis reveals the early vertebrate proto-karyotype.</title>
        <authorList>
            <person name="Jaillon O."/>
            <person name="Aury J.-M."/>
            <person name="Brunet F."/>
            <person name="Petit J.-L."/>
            <person name="Stange-Thomann N."/>
            <person name="Mauceli E."/>
            <person name="Bouneau L."/>
            <person name="Fischer C."/>
            <person name="Ozouf-Costaz C."/>
            <person name="Bernot A."/>
            <person name="Nicaud S."/>
            <person name="Jaffe D."/>
            <person name="Fisher S."/>
            <person name="Lutfalla G."/>
            <person name="Dossat C."/>
            <person name="Segurens B."/>
            <person name="Dasilva C."/>
            <person name="Salanoubat M."/>
            <person name="Levy M."/>
            <person name="Boudet N."/>
            <person name="Castellano S."/>
            <person name="Anthouard V."/>
            <person name="Jubin C."/>
            <person name="Castelli V."/>
            <person name="Katinka M."/>
            <person name="Vacherie B."/>
            <person name="Biemont C."/>
            <person name="Skalli Z."/>
            <person name="Cattolico L."/>
            <person name="Poulain J."/>
            <person name="De Berardinis V."/>
            <person name="Cruaud C."/>
            <person name="Duprat S."/>
            <person name="Brottier P."/>
            <person name="Coutanceau J.-P."/>
            <person name="Gouzy J."/>
            <person name="Parra G."/>
            <person name="Lardier G."/>
            <person name="Chapple C."/>
            <person name="McKernan K.J."/>
            <person name="McEwan P."/>
            <person name="Bosak S."/>
            <person name="Kellis M."/>
            <person name="Volff J.-N."/>
            <person name="Guigo R."/>
            <person name="Zody M.C."/>
            <person name="Mesirov J."/>
            <person name="Lindblad-Toh K."/>
            <person name="Birren B."/>
            <person name="Nusbaum C."/>
            <person name="Kahn D."/>
            <person name="Robinson-Rechavi M."/>
            <person name="Laudet V."/>
            <person name="Schachter V."/>
            <person name="Quetier F."/>
            <person name="Saurin W."/>
            <person name="Scarpelli C."/>
            <person name="Wincker P."/>
            <person name="Lander E.S."/>
            <person name="Weissenbach J."/>
            <person name="Roest Crollius H."/>
        </authorList>
    </citation>
    <scope>NUCLEOTIDE SEQUENCE [LARGE SCALE GENOMIC DNA]</scope>
</reference>
<proteinExistence type="predicted"/>
<dbReference type="Pfam" id="PF00041">
    <property type="entry name" value="fn3"/>
    <property type="match status" value="1"/>
</dbReference>
<dbReference type="CDD" id="cd00096">
    <property type="entry name" value="Ig"/>
    <property type="match status" value="2"/>
</dbReference>
<feature type="non-terminal residue" evidence="9">
    <location>
        <position position="1"/>
    </location>
</feature>
<keyword evidence="3" id="KW-0597">Phosphoprotein</keyword>
<evidence type="ECO:0000256" key="5">
    <source>
        <dbReference type="ARBA" id="ARBA00023157"/>
    </source>
</evidence>
<dbReference type="PROSITE" id="PS50853">
    <property type="entry name" value="FN3"/>
    <property type="match status" value="1"/>
</dbReference>
<dbReference type="GO" id="GO:0005737">
    <property type="term" value="C:cytoplasm"/>
    <property type="evidence" value="ECO:0007669"/>
    <property type="project" value="UniProtKB-SubCell"/>
</dbReference>
<dbReference type="FunFam" id="2.60.40.10:FF:000032">
    <property type="entry name" value="palladin isoform X1"/>
    <property type="match status" value="1"/>
</dbReference>
<dbReference type="SMART" id="SM00406">
    <property type="entry name" value="IGv"/>
    <property type="match status" value="6"/>
</dbReference>
<dbReference type="FunFam" id="2.60.40.10:FF:001652">
    <property type="entry name" value="Uncharacterized protein"/>
    <property type="match status" value="1"/>
</dbReference>
<comment type="subcellular location">
    <subcellularLocation>
        <location evidence="1">Cytoplasm</location>
    </subcellularLocation>
</comment>
<feature type="domain" description="Ig-like" evidence="7">
    <location>
        <begin position="799"/>
        <end position="884"/>
    </location>
</feature>